<keyword evidence="2" id="KW-1185">Reference proteome</keyword>
<evidence type="ECO:0000313" key="2">
    <source>
        <dbReference type="Proteomes" id="UP001218218"/>
    </source>
</evidence>
<name>A0AAD6Z0A5_9AGAR</name>
<proteinExistence type="predicted"/>
<dbReference type="AlphaFoldDB" id="A0AAD6Z0A5"/>
<sequence>MHLCCICPCTGNKRATHGTRPTATTTTVEAHGDTCISLWAPSLSISITVHVVEQSQKQARRDCIHQRAVVLTDYFGASRTLAHAQLYSHLTWAEWTARDEWVCSTIALNIVDIIELGLKDTGTAKELWDSIIQEYRNKSTMTVSHVQDNIGQEMYNPVNLIDDHFERHNVLCRAVIDTEATISDDEYITNLIKYLPASLNYIKPTLYTLTTIGDLESLLT</sequence>
<comment type="caution">
    <text evidence="1">The sequence shown here is derived from an EMBL/GenBank/DDBJ whole genome shotgun (WGS) entry which is preliminary data.</text>
</comment>
<dbReference type="Proteomes" id="UP001218218">
    <property type="component" value="Unassembled WGS sequence"/>
</dbReference>
<dbReference type="EMBL" id="JARIHO010000112">
    <property type="protein sequence ID" value="KAJ7302760.1"/>
    <property type="molecule type" value="Genomic_DNA"/>
</dbReference>
<gene>
    <name evidence="1" type="ORF">DFH08DRAFT_1089662</name>
</gene>
<organism evidence="1 2">
    <name type="scientific">Mycena albidolilacea</name>
    <dbReference type="NCBI Taxonomy" id="1033008"/>
    <lineage>
        <taxon>Eukaryota</taxon>
        <taxon>Fungi</taxon>
        <taxon>Dikarya</taxon>
        <taxon>Basidiomycota</taxon>
        <taxon>Agaricomycotina</taxon>
        <taxon>Agaricomycetes</taxon>
        <taxon>Agaricomycetidae</taxon>
        <taxon>Agaricales</taxon>
        <taxon>Marasmiineae</taxon>
        <taxon>Mycenaceae</taxon>
        <taxon>Mycena</taxon>
    </lineage>
</organism>
<protein>
    <submittedName>
        <fullName evidence="1">Uncharacterized protein</fullName>
    </submittedName>
</protein>
<reference evidence="1" key="1">
    <citation type="submission" date="2023-03" db="EMBL/GenBank/DDBJ databases">
        <title>Massive genome expansion in bonnet fungi (Mycena s.s.) driven by repeated elements and novel gene families across ecological guilds.</title>
        <authorList>
            <consortium name="Lawrence Berkeley National Laboratory"/>
            <person name="Harder C.B."/>
            <person name="Miyauchi S."/>
            <person name="Viragh M."/>
            <person name="Kuo A."/>
            <person name="Thoen E."/>
            <person name="Andreopoulos B."/>
            <person name="Lu D."/>
            <person name="Skrede I."/>
            <person name="Drula E."/>
            <person name="Henrissat B."/>
            <person name="Morin E."/>
            <person name="Kohler A."/>
            <person name="Barry K."/>
            <person name="LaButti K."/>
            <person name="Morin E."/>
            <person name="Salamov A."/>
            <person name="Lipzen A."/>
            <person name="Mereny Z."/>
            <person name="Hegedus B."/>
            <person name="Baldrian P."/>
            <person name="Stursova M."/>
            <person name="Weitz H."/>
            <person name="Taylor A."/>
            <person name="Grigoriev I.V."/>
            <person name="Nagy L.G."/>
            <person name="Martin F."/>
            <person name="Kauserud H."/>
        </authorList>
    </citation>
    <scope>NUCLEOTIDE SEQUENCE</scope>
    <source>
        <strain evidence="1">CBHHK002</strain>
    </source>
</reference>
<dbReference type="Pfam" id="PF14223">
    <property type="entry name" value="Retrotran_gag_2"/>
    <property type="match status" value="1"/>
</dbReference>
<evidence type="ECO:0000313" key="1">
    <source>
        <dbReference type="EMBL" id="KAJ7302760.1"/>
    </source>
</evidence>
<accession>A0AAD6Z0A5</accession>